<evidence type="ECO:0000256" key="1">
    <source>
        <dbReference type="ARBA" id="ARBA00004953"/>
    </source>
</evidence>
<organism evidence="8">
    <name type="scientific">Desulfobacca acetoxidans</name>
    <dbReference type="NCBI Taxonomy" id="60893"/>
    <lineage>
        <taxon>Bacteria</taxon>
        <taxon>Pseudomonadati</taxon>
        <taxon>Thermodesulfobacteriota</taxon>
        <taxon>Desulfobaccia</taxon>
        <taxon>Desulfobaccales</taxon>
        <taxon>Desulfobaccaceae</taxon>
        <taxon>Desulfobacca</taxon>
    </lineage>
</organism>
<dbReference type="Gene3D" id="3.40.1010.10">
    <property type="entry name" value="Cobalt-precorrin-4 Transmethylase, Domain 1"/>
    <property type="match status" value="1"/>
</dbReference>
<feature type="domain" description="Tetrapyrrole methylase" evidence="7">
    <location>
        <begin position="59"/>
        <end position="277"/>
    </location>
</feature>
<dbReference type="PANTHER" id="PTHR47036">
    <property type="entry name" value="COBALT-FACTOR III C(17)-METHYLTRANSFERASE-RELATED"/>
    <property type="match status" value="1"/>
</dbReference>
<dbReference type="CDD" id="cd11646">
    <property type="entry name" value="Precorrin_3B_C17_MT"/>
    <property type="match status" value="1"/>
</dbReference>
<dbReference type="InterPro" id="IPR035996">
    <property type="entry name" value="4pyrrol_Methylase_sf"/>
</dbReference>
<keyword evidence="2" id="KW-0169">Cobalamin biosynthesis</keyword>
<gene>
    <name evidence="8" type="primary">cobJ</name>
    <name evidence="8" type="ORF">ENW96_01040</name>
</gene>
<feature type="region of interest" description="Disordered" evidence="6">
    <location>
        <begin position="1"/>
        <end position="58"/>
    </location>
</feature>
<dbReference type="Pfam" id="PF00590">
    <property type="entry name" value="TP_methylase"/>
    <property type="match status" value="1"/>
</dbReference>
<name>A0A7C3UXU4_9BACT</name>
<evidence type="ECO:0000313" key="8">
    <source>
        <dbReference type="EMBL" id="HGF32961.1"/>
    </source>
</evidence>
<dbReference type="Gene3D" id="3.30.950.10">
    <property type="entry name" value="Methyltransferase, Cobalt-precorrin-4 Transmethylase, Domain 2"/>
    <property type="match status" value="1"/>
</dbReference>
<evidence type="ECO:0000256" key="6">
    <source>
        <dbReference type="SAM" id="MobiDB-lite"/>
    </source>
</evidence>
<sequence length="331" mass="34878">MVYCRGTGKSAGTDPVGAGSPPRGGEERQRGRGLAGDSGGTPGPQTQKHQYHGGSGPGRLALVSLGPGSPDYLAPRARAALTESQVVVGYQTYVDLIAPLLTHQEVVATGMKAEVKRCQAAIDRVRAGQQVALISSGDSGIYGMAGLVLEMCAAQKLRVGPPGAEGEVDLHLEVIPGIPALAAGAALLGAPLMHDFAAISLSDLLTPWEVIERRVTAAAEGDFVIVLYNPKSKKRDWQLQAVVDLLLKYRQPQTPVGLVRRARRPGEEVVLATLEKLPAQQVDMQTIILVGNSQTFRYGDYLITPRGYLGKYQVAAQVQPPSVPADPPGGG</sequence>
<dbReference type="InterPro" id="IPR006363">
    <property type="entry name" value="Cbl_synth_CobJ/CibH_dom"/>
</dbReference>
<accession>A0A7C3UXU4</accession>
<evidence type="ECO:0000256" key="4">
    <source>
        <dbReference type="ARBA" id="ARBA00022679"/>
    </source>
</evidence>
<dbReference type="GO" id="GO:0030789">
    <property type="term" value="F:precorrin-3B C17-methyltransferase activity"/>
    <property type="evidence" value="ECO:0007669"/>
    <property type="project" value="UniProtKB-EC"/>
</dbReference>
<comment type="pathway">
    <text evidence="1">Cofactor biosynthesis; adenosylcobalamin biosynthesis.</text>
</comment>
<dbReference type="GO" id="GO:0032259">
    <property type="term" value="P:methylation"/>
    <property type="evidence" value="ECO:0007669"/>
    <property type="project" value="UniProtKB-KW"/>
</dbReference>
<dbReference type="InterPro" id="IPR014777">
    <property type="entry name" value="4pyrrole_Mease_sub1"/>
</dbReference>
<dbReference type="InterPro" id="IPR014776">
    <property type="entry name" value="4pyrrole_Mease_sub2"/>
</dbReference>
<dbReference type="AlphaFoldDB" id="A0A7C3UXU4"/>
<dbReference type="InterPro" id="IPR051810">
    <property type="entry name" value="Precorrin_MeTrfase"/>
</dbReference>
<dbReference type="SUPFAM" id="SSF53790">
    <property type="entry name" value="Tetrapyrrole methylase"/>
    <property type="match status" value="1"/>
</dbReference>
<evidence type="ECO:0000259" key="7">
    <source>
        <dbReference type="Pfam" id="PF00590"/>
    </source>
</evidence>
<evidence type="ECO:0000256" key="2">
    <source>
        <dbReference type="ARBA" id="ARBA00022573"/>
    </source>
</evidence>
<dbReference type="GO" id="GO:0009236">
    <property type="term" value="P:cobalamin biosynthetic process"/>
    <property type="evidence" value="ECO:0007669"/>
    <property type="project" value="UniProtKB-UniPathway"/>
</dbReference>
<protein>
    <submittedName>
        <fullName evidence="8">Precorrin-3B C(17)-methyltransferase</fullName>
        <ecNumber evidence="8">2.1.1.131</ecNumber>
    </submittedName>
</protein>
<evidence type="ECO:0000256" key="3">
    <source>
        <dbReference type="ARBA" id="ARBA00022603"/>
    </source>
</evidence>
<dbReference type="EMBL" id="DTMF01000029">
    <property type="protein sequence ID" value="HGF32961.1"/>
    <property type="molecule type" value="Genomic_DNA"/>
</dbReference>
<comment type="caution">
    <text evidence="8">The sequence shown here is derived from an EMBL/GenBank/DDBJ whole genome shotgun (WGS) entry which is preliminary data.</text>
</comment>
<keyword evidence="3 8" id="KW-0489">Methyltransferase</keyword>
<dbReference type="InterPro" id="IPR000878">
    <property type="entry name" value="4pyrrol_Mease"/>
</dbReference>
<keyword evidence="5" id="KW-0949">S-adenosyl-L-methionine</keyword>
<dbReference type="UniPathway" id="UPA00148"/>
<feature type="compositionally biased region" description="Gly residues" evidence="6">
    <location>
        <begin position="33"/>
        <end position="42"/>
    </location>
</feature>
<dbReference type="EC" id="2.1.1.131" evidence="8"/>
<evidence type="ECO:0000256" key="5">
    <source>
        <dbReference type="ARBA" id="ARBA00022691"/>
    </source>
</evidence>
<dbReference type="NCBIfam" id="TIGR01466">
    <property type="entry name" value="cobJ_cbiH"/>
    <property type="match status" value="1"/>
</dbReference>
<dbReference type="PANTHER" id="PTHR47036:SF1">
    <property type="entry name" value="COBALT-FACTOR III C(17)-METHYLTRANSFERASE-RELATED"/>
    <property type="match status" value="1"/>
</dbReference>
<keyword evidence="4 8" id="KW-0808">Transferase</keyword>
<reference evidence="8" key="1">
    <citation type="journal article" date="2020" name="mSystems">
        <title>Genome- and Community-Level Interaction Insights into Carbon Utilization and Element Cycling Functions of Hydrothermarchaeota in Hydrothermal Sediment.</title>
        <authorList>
            <person name="Zhou Z."/>
            <person name="Liu Y."/>
            <person name="Xu W."/>
            <person name="Pan J."/>
            <person name="Luo Z.H."/>
            <person name="Li M."/>
        </authorList>
    </citation>
    <scope>NUCLEOTIDE SEQUENCE [LARGE SCALE GENOMIC DNA]</scope>
    <source>
        <strain evidence="8">SpSt-897</strain>
    </source>
</reference>
<proteinExistence type="predicted"/>